<proteinExistence type="predicted"/>
<name>A0A6G0QYP9_9STRA</name>
<protein>
    <submittedName>
        <fullName evidence="2">Uncharacterized protein</fullName>
    </submittedName>
</protein>
<sequence length="58" mass="6281">MSFPAINRRCIGVPWTKLGFLLLFNCAPSGGGSFGSPSVFMSCTRSLSACSFDSKMRR</sequence>
<feature type="chain" id="PRO_5026225551" evidence="1">
    <location>
        <begin position="32"/>
        <end position="58"/>
    </location>
</feature>
<dbReference type="AlphaFoldDB" id="A0A6G0QYP9"/>
<feature type="signal peptide" evidence="1">
    <location>
        <begin position="1"/>
        <end position="31"/>
    </location>
</feature>
<dbReference type="Proteomes" id="UP000486351">
    <property type="component" value="Unassembled WGS sequence"/>
</dbReference>
<evidence type="ECO:0000256" key="1">
    <source>
        <dbReference type="SAM" id="SignalP"/>
    </source>
</evidence>
<comment type="caution">
    <text evidence="2">The sequence shown here is derived from an EMBL/GenBank/DDBJ whole genome shotgun (WGS) entry which is preliminary data.</text>
</comment>
<dbReference type="EMBL" id="QXFY01001805">
    <property type="protein sequence ID" value="KAE9309076.1"/>
    <property type="molecule type" value="Genomic_DNA"/>
</dbReference>
<gene>
    <name evidence="2" type="ORF">PF008_g20803</name>
</gene>
<evidence type="ECO:0000313" key="3">
    <source>
        <dbReference type="Proteomes" id="UP000486351"/>
    </source>
</evidence>
<evidence type="ECO:0000313" key="2">
    <source>
        <dbReference type="EMBL" id="KAE9309076.1"/>
    </source>
</evidence>
<organism evidence="2 3">
    <name type="scientific">Phytophthora fragariae</name>
    <dbReference type="NCBI Taxonomy" id="53985"/>
    <lineage>
        <taxon>Eukaryota</taxon>
        <taxon>Sar</taxon>
        <taxon>Stramenopiles</taxon>
        <taxon>Oomycota</taxon>
        <taxon>Peronosporomycetes</taxon>
        <taxon>Peronosporales</taxon>
        <taxon>Peronosporaceae</taxon>
        <taxon>Phytophthora</taxon>
    </lineage>
</organism>
<reference evidence="2 3" key="1">
    <citation type="submission" date="2018-09" db="EMBL/GenBank/DDBJ databases">
        <title>Genomic investigation of the strawberry pathogen Phytophthora fragariae indicates pathogenicity is determined by transcriptional variation in three key races.</title>
        <authorList>
            <person name="Adams T.M."/>
            <person name="Armitage A.D."/>
            <person name="Sobczyk M.K."/>
            <person name="Bates H.J."/>
            <person name="Dunwell J.M."/>
            <person name="Nellist C.F."/>
            <person name="Harrison R.J."/>
        </authorList>
    </citation>
    <scope>NUCLEOTIDE SEQUENCE [LARGE SCALE GENOMIC DNA]</scope>
    <source>
        <strain evidence="2 3">NOV-77</strain>
    </source>
</reference>
<accession>A0A6G0QYP9</accession>
<keyword evidence="1" id="KW-0732">Signal</keyword>